<dbReference type="EMBL" id="OZ075111">
    <property type="protein sequence ID" value="CAL4889941.1"/>
    <property type="molecule type" value="Genomic_DNA"/>
</dbReference>
<reference evidence="2" key="1">
    <citation type="submission" date="2024-10" db="EMBL/GenBank/DDBJ databases">
        <authorList>
            <person name="Ryan C."/>
        </authorList>
    </citation>
    <scope>NUCLEOTIDE SEQUENCE [LARGE SCALE GENOMIC DNA]</scope>
</reference>
<dbReference type="Proteomes" id="UP001497457">
    <property type="component" value="Chromosome 1b"/>
</dbReference>
<keyword evidence="1" id="KW-0732">Signal</keyword>
<dbReference type="AlphaFoldDB" id="A0ABC8VFR0"/>
<sequence length="189" mass="21263">MDGMLTQRVVGIWPVKLLLLALSTTRPFIASHVVDGNRPVSKLLEMFSTCIGQSVGDGRSCRSPWSRLKLTSRTMILVEDTNSIGRPPDSKLWDRLRRSRLVRLPRDAEMCPSRLLRARKTSVTVFSEPQVIPPHLQQSVALSHELLRPPSWESSETNWSKELFSCSVQGMAREARKRSVTRAGANSRA</sequence>
<gene>
    <name evidence="2" type="ORF">URODEC1_LOCUS2976</name>
</gene>
<feature type="signal peptide" evidence="1">
    <location>
        <begin position="1"/>
        <end position="30"/>
    </location>
</feature>
<evidence type="ECO:0000313" key="3">
    <source>
        <dbReference type="Proteomes" id="UP001497457"/>
    </source>
</evidence>
<evidence type="ECO:0008006" key="4">
    <source>
        <dbReference type="Google" id="ProtNLM"/>
    </source>
</evidence>
<protein>
    <recommendedName>
        <fullName evidence="4">Secreted protein</fullName>
    </recommendedName>
</protein>
<evidence type="ECO:0000313" key="2">
    <source>
        <dbReference type="EMBL" id="CAL4889941.1"/>
    </source>
</evidence>
<accession>A0ABC8VFR0</accession>
<organism evidence="2 3">
    <name type="scientific">Urochloa decumbens</name>
    <dbReference type="NCBI Taxonomy" id="240449"/>
    <lineage>
        <taxon>Eukaryota</taxon>
        <taxon>Viridiplantae</taxon>
        <taxon>Streptophyta</taxon>
        <taxon>Embryophyta</taxon>
        <taxon>Tracheophyta</taxon>
        <taxon>Spermatophyta</taxon>
        <taxon>Magnoliopsida</taxon>
        <taxon>Liliopsida</taxon>
        <taxon>Poales</taxon>
        <taxon>Poaceae</taxon>
        <taxon>PACMAD clade</taxon>
        <taxon>Panicoideae</taxon>
        <taxon>Panicodae</taxon>
        <taxon>Paniceae</taxon>
        <taxon>Melinidinae</taxon>
        <taxon>Urochloa</taxon>
    </lineage>
</organism>
<feature type="chain" id="PRO_5044854126" description="Secreted protein" evidence="1">
    <location>
        <begin position="31"/>
        <end position="189"/>
    </location>
</feature>
<evidence type="ECO:0000256" key="1">
    <source>
        <dbReference type="SAM" id="SignalP"/>
    </source>
</evidence>
<proteinExistence type="predicted"/>
<name>A0ABC8VFR0_9POAL</name>
<keyword evidence="3" id="KW-1185">Reference proteome</keyword>